<dbReference type="SUPFAM" id="SSF56752">
    <property type="entry name" value="D-aminoacid aminotransferase-like PLP-dependent enzymes"/>
    <property type="match status" value="1"/>
</dbReference>
<dbReference type="InterPro" id="IPR043132">
    <property type="entry name" value="BCAT-like_C"/>
</dbReference>
<proteinExistence type="inferred from homology"/>
<dbReference type="PANTHER" id="PTHR42743:SF11">
    <property type="entry name" value="AMINODEOXYCHORISMATE LYASE"/>
    <property type="match status" value="1"/>
</dbReference>
<evidence type="ECO:0000313" key="6">
    <source>
        <dbReference type="EMBL" id="NFF87988.1"/>
    </source>
</evidence>
<dbReference type="InterPro" id="IPR001544">
    <property type="entry name" value="Aminotrans_IV"/>
</dbReference>
<keyword evidence="3 5" id="KW-0663">Pyridoxal phosphate</keyword>
<evidence type="ECO:0000313" key="7">
    <source>
        <dbReference type="EMBL" id="NFN35182.1"/>
    </source>
</evidence>
<dbReference type="Proteomes" id="UP000476820">
    <property type="component" value="Unassembled WGS sequence"/>
</dbReference>
<accession>A0A0L9Y8V4</accession>
<comment type="caution">
    <text evidence="6">The sequence shown here is derived from an EMBL/GenBank/DDBJ whole genome shotgun (WGS) entry which is preliminary data.</text>
</comment>
<evidence type="ECO:0000313" key="8">
    <source>
        <dbReference type="Proteomes" id="UP000473681"/>
    </source>
</evidence>
<sequence>MEAINNFFIENSNVKRINKIENIEVPGKIIYEVLRIINGKPLFLENHLLRMENSFKLINIDYCLDNLKIRRDIEELVRVNDKFEGNIKLTYNINEKIMRIFFIKHSYPSEEMYQNGVKTILYFGERDNPNAKIVNLSFREKVNIKIKESNAYEAILVDRNGYITEGSKSNIFMIKDNILLTSPVKAVLPGVTRSEIIELAIENGIKVQEINLKYSDIKNLDGMFISGTSPKILPINKVDSIKINSNEIINKLIKYYNNRIISYIKSN</sequence>
<dbReference type="GO" id="GO:0005829">
    <property type="term" value="C:cytosol"/>
    <property type="evidence" value="ECO:0007669"/>
    <property type="project" value="TreeGrafter"/>
</dbReference>
<dbReference type="Gene3D" id="3.30.470.10">
    <property type="match status" value="1"/>
</dbReference>
<dbReference type="Gene3D" id="3.20.10.10">
    <property type="entry name" value="D-amino Acid Aminotransferase, subunit A, domain 2"/>
    <property type="match status" value="1"/>
</dbReference>
<keyword evidence="6" id="KW-0032">Aminotransferase</keyword>
<dbReference type="CDD" id="cd00449">
    <property type="entry name" value="PLPDE_IV"/>
    <property type="match status" value="1"/>
</dbReference>
<dbReference type="GO" id="GO:0046394">
    <property type="term" value="P:carboxylic acid biosynthetic process"/>
    <property type="evidence" value="ECO:0007669"/>
    <property type="project" value="UniProtKB-ARBA"/>
</dbReference>
<dbReference type="EMBL" id="SWOV01000019">
    <property type="protein sequence ID" value="NFF87988.1"/>
    <property type="molecule type" value="Genomic_DNA"/>
</dbReference>
<dbReference type="GO" id="GO:0008483">
    <property type="term" value="F:transaminase activity"/>
    <property type="evidence" value="ECO:0007669"/>
    <property type="project" value="UniProtKB-KW"/>
</dbReference>
<reference evidence="8 9" key="1">
    <citation type="submission" date="2019-04" db="EMBL/GenBank/DDBJ databases">
        <title>Genome sequencing of Clostridium botulinum Groups I-IV and Clostridium butyricum.</title>
        <authorList>
            <person name="Brunt J."/>
            <person name="Van Vliet A.H.M."/>
            <person name="Stringer S.C."/>
            <person name="Carter A.T."/>
            <person name="Peck M.W."/>
        </authorList>
    </citation>
    <scope>NUCLEOTIDE SEQUENCE [LARGE SCALE GENOMIC DNA]</scope>
    <source>
        <strain evidence="6 9">1605</strain>
        <strain evidence="7 8">CB-K-33E</strain>
    </source>
</reference>
<dbReference type="RefSeq" id="WP_012451540.1">
    <property type="nucleotide sequence ID" value="NZ_CP010520.1"/>
</dbReference>
<evidence type="ECO:0000256" key="3">
    <source>
        <dbReference type="ARBA" id="ARBA00022898"/>
    </source>
</evidence>
<gene>
    <name evidence="6" type="ORF">FC774_08925</name>
    <name evidence="7" type="ORF">FDB51_08560</name>
</gene>
<dbReference type="OrthoDB" id="9805628at2"/>
<dbReference type="InterPro" id="IPR043131">
    <property type="entry name" value="BCAT-like_N"/>
</dbReference>
<dbReference type="Proteomes" id="UP000473681">
    <property type="component" value="Unassembled WGS sequence"/>
</dbReference>
<evidence type="ECO:0000256" key="5">
    <source>
        <dbReference type="RuleBase" id="RU004516"/>
    </source>
</evidence>
<dbReference type="EMBL" id="SWVK01000010">
    <property type="protein sequence ID" value="NFN35182.1"/>
    <property type="molecule type" value="Genomic_DNA"/>
</dbReference>
<name>A0A0L9Y8V4_CLOBO</name>
<dbReference type="GO" id="GO:0008652">
    <property type="term" value="P:amino acid biosynthetic process"/>
    <property type="evidence" value="ECO:0007669"/>
    <property type="project" value="UniProtKB-ARBA"/>
</dbReference>
<organism evidence="6 9">
    <name type="scientific">Clostridium botulinum</name>
    <dbReference type="NCBI Taxonomy" id="1491"/>
    <lineage>
        <taxon>Bacteria</taxon>
        <taxon>Bacillati</taxon>
        <taxon>Bacillota</taxon>
        <taxon>Clostridia</taxon>
        <taxon>Eubacteriales</taxon>
        <taxon>Clostridiaceae</taxon>
        <taxon>Clostridium</taxon>
    </lineage>
</organism>
<evidence type="ECO:0000256" key="4">
    <source>
        <dbReference type="RuleBase" id="RU004106"/>
    </source>
</evidence>
<dbReference type="PANTHER" id="PTHR42743">
    <property type="entry name" value="AMINO-ACID AMINOTRANSFERASE"/>
    <property type="match status" value="1"/>
</dbReference>
<dbReference type="InterPro" id="IPR050571">
    <property type="entry name" value="Class-IV_PLP-Dep_Aminotrnsfr"/>
</dbReference>
<evidence type="ECO:0000313" key="9">
    <source>
        <dbReference type="Proteomes" id="UP000476820"/>
    </source>
</evidence>
<dbReference type="InterPro" id="IPR018300">
    <property type="entry name" value="Aminotrans_IV_CS"/>
</dbReference>
<dbReference type="InterPro" id="IPR036038">
    <property type="entry name" value="Aminotransferase-like"/>
</dbReference>
<dbReference type="PROSITE" id="PS00770">
    <property type="entry name" value="AA_TRANSFER_CLASS_4"/>
    <property type="match status" value="1"/>
</dbReference>
<keyword evidence="6" id="KW-0808">Transferase</keyword>
<dbReference type="FunFam" id="3.20.10.10:FF:000002">
    <property type="entry name" value="D-alanine aminotransferase"/>
    <property type="match status" value="1"/>
</dbReference>
<comment type="similarity">
    <text evidence="2 4">Belongs to the class-IV pyridoxal-phosphate-dependent aminotransferase family.</text>
</comment>
<protein>
    <submittedName>
        <fullName evidence="6">Aminotransferase class IV</fullName>
    </submittedName>
</protein>
<evidence type="ECO:0000256" key="1">
    <source>
        <dbReference type="ARBA" id="ARBA00001933"/>
    </source>
</evidence>
<dbReference type="AlphaFoldDB" id="A0A0L9Y8V4"/>
<comment type="cofactor">
    <cofactor evidence="1 5">
        <name>pyridoxal 5'-phosphate</name>
        <dbReference type="ChEBI" id="CHEBI:597326"/>
    </cofactor>
</comment>
<dbReference type="Pfam" id="PF01063">
    <property type="entry name" value="Aminotran_4"/>
    <property type="match status" value="1"/>
</dbReference>
<evidence type="ECO:0000256" key="2">
    <source>
        <dbReference type="ARBA" id="ARBA00009320"/>
    </source>
</evidence>